<keyword evidence="2 5" id="KW-0812">Transmembrane</keyword>
<feature type="signal peptide" evidence="6">
    <location>
        <begin position="1"/>
        <end position="20"/>
    </location>
</feature>
<evidence type="ECO:0000256" key="5">
    <source>
        <dbReference type="SAM" id="Phobius"/>
    </source>
</evidence>
<feature type="transmembrane region" description="Helical" evidence="5">
    <location>
        <begin position="188"/>
        <end position="206"/>
    </location>
</feature>
<keyword evidence="6" id="KW-0732">Signal</keyword>
<reference evidence="8" key="1">
    <citation type="submission" date="2023-07" db="EMBL/GenBank/DDBJ databases">
        <title>A chromosome-level genome assembly of Lolium multiflorum.</title>
        <authorList>
            <person name="Chen Y."/>
            <person name="Copetti D."/>
            <person name="Kolliker R."/>
            <person name="Studer B."/>
        </authorList>
    </citation>
    <scope>NUCLEOTIDE SEQUENCE</scope>
    <source>
        <strain evidence="8">02402/16</strain>
        <tissue evidence="8">Leaf</tissue>
    </source>
</reference>
<name>A0AAD8U6Q2_LOLMU</name>
<evidence type="ECO:0000256" key="1">
    <source>
        <dbReference type="ARBA" id="ARBA00004370"/>
    </source>
</evidence>
<feature type="transmembrane region" description="Helical" evidence="5">
    <location>
        <begin position="77"/>
        <end position="99"/>
    </location>
</feature>
<feature type="chain" id="PRO_5042154343" description="TMEM205-like domain-containing protein" evidence="6">
    <location>
        <begin position="21"/>
        <end position="211"/>
    </location>
</feature>
<keyword evidence="9" id="KW-1185">Reference proteome</keyword>
<evidence type="ECO:0000256" key="2">
    <source>
        <dbReference type="ARBA" id="ARBA00022692"/>
    </source>
</evidence>
<feature type="domain" description="TMEM205-like" evidence="7">
    <location>
        <begin position="41"/>
        <end position="143"/>
    </location>
</feature>
<evidence type="ECO:0000259" key="7">
    <source>
        <dbReference type="Pfam" id="PF13664"/>
    </source>
</evidence>
<dbReference type="GO" id="GO:0016020">
    <property type="term" value="C:membrane"/>
    <property type="evidence" value="ECO:0007669"/>
    <property type="project" value="UniProtKB-SubCell"/>
</dbReference>
<evidence type="ECO:0000313" key="9">
    <source>
        <dbReference type="Proteomes" id="UP001231189"/>
    </source>
</evidence>
<dbReference type="Pfam" id="PF13664">
    <property type="entry name" value="DUF4149"/>
    <property type="match status" value="1"/>
</dbReference>
<dbReference type="PANTHER" id="PTHR23241:SF105">
    <property type="entry name" value="DUF4149 DOMAIN-CONTAINING PROTEIN"/>
    <property type="match status" value="1"/>
</dbReference>
<protein>
    <recommendedName>
        <fullName evidence="7">TMEM205-like domain-containing protein</fullName>
    </recommendedName>
</protein>
<evidence type="ECO:0000313" key="8">
    <source>
        <dbReference type="EMBL" id="KAK1698683.1"/>
    </source>
</evidence>
<keyword evidence="4 5" id="KW-0472">Membrane</keyword>
<sequence length="211" mass="22458">MWLLFVSAFVLFATVGVALSRDGLVGSSSPAATAVKAAHLLFLATSLGATIWAILVGGLVMFLHLPRHTMGRLRGKVFPVCFALNAACTAVSAAAFAWLRHPWEEATADERRQLALLIATVGFDLANLLLFTPRTLKVMQERHIVERGLGIGNQGSLDGWRSNARASMSDASLAAANKRFRAAHIPSAVALLASISGLATHSWYLAGKLAL</sequence>
<comment type="caution">
    <text evidence="8">The sequence shown here is derived from an EMBL/GenBank/DDBJ whole genome shotgun (WGS) entry which is preliminary data.</text>
</comment>
<dbReference type="InterPro" id="IPR053009">
    <property type="entry name" value="Xanthocillin_Biosynth-Assoc"/>
</dbReference>
<proteinExistence type="predicted"/>
<dbReference type="InterPro" id="IPR025423">
    <property type="entry name" value="TMEM205-like"/>
</dbReference>
<organism evidence="8 9">
    <name type="scientific">Lolium multiflorum</name>
    <name type="common">Italian ryegrass</name>
    <name type="synonym">Lolium perenne subsp. multiflorum</name>
    <dbReference type="NCBI Taxonomy" id="4521"/>
    <lineage>
        <taxon>Eukaryota</taxon>
        <taxon>Viridiplantae</taxon>
        <taxon>Streptophyta</taxon>
        <taxon>Embryophyta</taxon>
        <taxon>Tracheophyta</taxon>
        <taxon>Spermatophyta</taxon>
        <taxon>Magnoliopsida</taxon>
        <taxon>Liliopsida</taxon>
        <taxon>Poales</taxon>
        <taxon>Poaceae</taxon>
        <taxon>BOP clade</taxon>
        <taxon>Pooideae</taxon>
        <taxon>Poodae</taxon>
        <taxon>Poeae</taxon>
        <taxon>Poeae Chloroplast Group 2 (Poeae type)</taxon>
        <taxon>Loliodinae</taxon>
        <taxon>Loliinae</taxon>
        <taxon>Lolium</taxon>
    </lineage>
</organism>
<evidence type="ECO:0000256" key="4">
    <source>
        <dbReference type="ARBA" id="ARBA00023136"/>
    </source>
</evidence>
<dbReference type="EMBL" id="JAUUTY010000001">
    <property type="protein sequence ID" value="KAK1698683.1"/>
    <property type="molecule type" value="Genomic_DNA"/>
</dbReference>
<gene>
    <name evidence="8" type="ORF">QYE76_015380</name>
</gene>
<evidence type="ECO:0000256" key="6">
    <source>
        <dbReference type="SAM" id="SignalP"/>
    </source>
</evidence>
<evidence type="ECO:0000256" key="3">
    <source>
        <dbReference type="ARBA" id="ARBA00022989"/>
    </source>
</evidence>
<dbReference type="AlphaFoldDB" id="A0AAD8U6Q2"/>
<accession>A0AAD8U6Q2</accession>
<comment type="subcellular location">
    <subcellularLocation>
        <location evidence="1">Membrane</location>
    </subcellularLocation>
</comment>
<feature type="transmembrane region" description="Helical" evidence="5">
    <location>
        <begin position="114"/>
        <end position="132"/>
    </location>
</feature>
<dbReference type="Proteomes" id="UP001231189">
    <property type="component" value="Unassembled WGS sequence"/>
</dbReference>
<feature type="transmembrane region" description="Helical" evidence="5">
    <location>
        <begin position="42"/>
        <end position="65"/>
    </location>
</feature>
<keyword evidence="3 5" id="KW-1133">Transmembrane helix</keyword>
<dbReference type="PANTHER" id="PTHR23241">
    <property type="entry name" value="LATE EMBRYOGENESIS ABUNDANT PLANTS LEA-RELATED"/>
    <property type="match status" value="1"/>
</dbReference>